<keyword evidence="3" id="KW-0677">Repeat</keyword>
<evidence type="ECO:0000256" key="5">
    <source>
        <dbReference type="ARBA" id="ARBA00023180"/>
    </source>
</evidence>
<accession>A0ABM1A8T6</accession>
<dbReference type="PROSITE" id="PS50940">
    <property type="entry name" value="CHIT_BIND_II"/>
    <property type="match status" value="4"/>
</dbReference>
<name>A0ABM1A8T6_APLCA</name>
<evidence type="ECO:0000259" key="7">
    <source>
        <dbReference type="PROSITE" id="PS50940"/>
    </source>
</evidence>
<gene>
    <name evidence="9" type="primary">LOC101845952</name>
</gene>
<dbReference type="Pfam" id="PF01607">
    <property type="entry name" value="CBM_14"/>
    <property type="match status" value="4"/>
</dbReference>
<dbReference type="InterPro" id="IPR036508">
    <property type="entry name" value="Chitin-bd_dom_sf"/>
</dbReference>
<dbReference type="SUPFAM" id="SSF57625">
    <property type="entry name" value="Invertebrate chitin-binding proteins"/>
    <property type="match status" value="4"/>
</dbReference>
<proteinExistence type="predicted"/>
<keyword evidence="8" id="KW-1185">Reference proteome</keyword>
<dbReference type="Proteomes" id="UP000694888">
    <property type="component" value="Unplaced"/>
</dbReference>
<evidence type="ECO:0000313" key="8">
    <source>
        <dbReference type="Proteomes" id="UP000694888"/>
    </source>
</evidence>
<keyword evidence="4" id="KW-1015">Disulfide bond</keyword>
<feature type="domain" description="Chitin-binding type-2" evidence="7">
    <location>
        <begin position="376"/>
        <end position="433"/>
    </location>
</feature>
<reference evidence="9" key="1">
    <citation type="submission" date="2025-08" db="UniProtKB">
        <authorList>
            <consortium name="RefSeq"/>
        </authorList>
    </citation>
    <scope>IDENTIFICATION</scope>
</reference>
<dbReference type="PANTHER" id="PTHR23301">
    <property type="entry name" value="CHITIN BINDING PERITROPHIN-A"/>
    <property type="match status" value="1"/>
</dbReference>
<evidence type="ECO:0000313" key="9">
    <source>
        <dbReference type="RefSeq" id="XP_012943032.1"/>
    </source>
</evidence>
<feature type="domain" description="Chitin-binding type-2" evidence="7">
    <location>
        <begin position="151"/>
        <end position="210"/>
    </location>
</feature>
<feature type="compositionally biased region" description="Polar residues" evidence="6">
    <location>
        <begin position="110"/>
        <end position="126"/>
    </location>
</feature>
<evidence type="ECO:0000256" key="2">
    <source>
        <dbReference type="ARBA" id="ARBA00022729"/>
    </source>
</evidence>
<feature type="region of interest" description="Disordered" evidence="6">
    <location>
        <begin position="103"/>
        <end position="126"/>
    </location>
</feature>
<dbReference type="PANTHER" id="PTHR23301:SF0">
    <property type="entry name" value="CHITIN-BINDING TYPE-2 DOMAIN-CONTAINING PROTEIN-RELATED"/>
    <property type="match status" value="1"/>
</dbReference>
<keyword evidence="5" id="KW-0325">Glycoprotein</keyword>
<evidence type="ECO:0000256" key="6">
    <source>
        <dbReference type="SAM" id="MobiDB-lite"/>
    </source>
</evidence>
<sequence>MSSPISVASDTSMFSIMSLTSMTTLTSGTSSEVFCLTDCAGFPNGRYPDCNDCANFYICPGGGVTGTLNSCATGLLFSPTTLQCALPGNVVCSTTSATSITSVTSEQSDESQTSLTTNTSPESDTSVISQQSLTSLESLTSTTVFCLSFSSTVCSDKSVPAGDYQDCSNCQLYVRCSVSGESSSGDCGSYLLFNPDTGLCDIPGLVTCSTTSASSPTSVSSQTSEISAYSPTSLTSQASLTSETSVTSATSSVTSQTSLTSMTSDTSQTSFTSVTSTEVFCVSSCVNVPTGDWPDCSDCQNFYRCDGSGSGSVMTCLSILLFNGNIQDCDVPANVVCSTTSASSVTSLESPVSESKSSATSLTSQESVTSKDIYCINSCTSIPFGRWANCESCETYYQCNGADGGSLTSCVGGLLFNSDTTACDMPENVVCATTSASSETSVTSVTSQTSFTPSLTSETSVTSVQSGVSQQSITSGTSATSQVGTRVAICMIA</sequence>
<evidence type="ECO:0000256" key="1">
    <source>
        <dbReference type="ARBA" id="ARBA00022669"/>
    </source>
</evidence>
<feature type="domain" description="Chitin-binding type-2" evidence="7">
    <location>
        <begin position="282"/>
        <end position="339"/>
    </location>
</feature>
<dbReference type="Gene3D" id="2.170.140.10">
    <property type="entry name" value="Chitin binding domain"/>
    <property type="match status" value="4"/>
</dbReference>
<dbReference type="RefSeq" id="XP_012943032.1">
    <property type="nucleotide sequence ID" value="XM_013087578.1"/>
</dbReference>
<evidence type="ECO:0000256" key="4">
    <source>
        <dbReference type="ARBA" id="ARBA00023157"/>
    </source>
</evidence>
<dbReference type="GeneID" id="101845952"/>
<dbReference type="InterPro" id="IPR002557">
    <property type="entry name" value="Chitin-bd_dom"/>
</dbReference>
<keyword evidence="1" id="KW-0147">Chitin-binding</keyword>
<feature type="domain" description="Chitin-binding type-2" evidence="7">
    <location>
        <begin position="36"/>
        <end position="94"/>
    </location>
</feature>
<dbReference type="InterPro" id="IPR051940">
    <property type="entry name" value="Chitin_bind-dev_reg"/>
</dbReference>
<keyword evidence="2" id="KW-0732">Signal</keyword>
<dbReference type="SMART" id="SM00494">
    <property type="entry name" value="ChtBD2"/>
    <property type="match status" value="4"/>
</dbReference>
<protein>
    <submittedName>
        <fullName evidence="9">Serine-rich adhesin for platelets</fullName>
    </submittedName>
</protein>
<organism evidence="8 9">
    <name type="scientific">Aplysia californica</name>
    <name type="common">California sea hare</name>
    <dbReference type="NCBI Taxonomy" id="6500"/>
    <lineage>
        <taxon>Eukaryota</taxon>
        <taxon>Metazoa</taxon>
        <taxon>Spiralia</taxon>
        <taxon>Lophotrochozoa</taxon>
        <taxon>Mollusca</taxon>
        <taxon>Gastropoda</taxon>
        <taxon>Heterobranchia</taxon>
        <taxon>Euthyneura</taxon>
        <taxon>Tectipleura</taxon>
        <taxon>Aplysiida</taxon>
        <taxon>Aplysioidea</taxon>
        <taxon>Aplysiidae</taxon>
        <taxon>Aplysia</taxon>
    </lineage>
</organism>
<evidence type="ECO:0000256" key="3">
    <source>
        <dbReference type="ARBA" id="ARBA00022737"/>
    </source>
</evidence>